<dbReference type="InterPro" id="IPR036690">
    <property type="entry name" value="Fdx_antiC-bd_sf"/>
</dbReference>
<dbReference type="GO" id="GO:0003723">
    <property type="term" value="F:RNA binding"/>
    <property type="evidence" value="ECO:0007669"/>
    <property type="project" value="InterPro"/>
</dbReference>
<dbReference type="AlphaFoldDB" id="A0A1C9CGQ6"/>
<keyword evidence="7" id="KW-0460">Magnesium</keyword>
<dbReference type="SUPFAM" id="SSF46955">
    <property type="entry name" value="Putative DNA-binding domain"/>
    <property type="match status" value="2"/>
</dbReference>
<evidence type="ECO:0000256" key="3">
    <source>
        <dbReference type="ARBA" id="ARBA00022598"/>
    </source>
</evidence>
<dbReference type="Gene3D" id="3.30.56.10">
    <property type="match status" value="2"/>
</dbReference>
<organism evidence="12">
    <name type="scientific">Kumanoa americana</name>
    <dbReference type="NCBI Taxonomy" id="1196377"/>
    <lineage>
        <taxon>Eukaryota</taxon>
        <taxon>Rhodophyta</taxon>
        <taxon>Florideophyceae</taxon>
        <taxon>Nemaliophycidae</taxon>
        <taxon>Batrachospermales</taxon>
        <taxon>Batrachospermaceae</taxon>
        <taxon>Kumanoa</taxon>
    </lineage>
</organism>
<dbReference type="GO" id="GO:0005524">
    <property type="term" value="F:ATP binding"/>
    <property type="evidence" value="ECO:0007669"/>
    <property type="project" value="UniProtKB-KW"/>
</dbReference>
<dbReference type="SUPFAM" id="SSF55681">
    <property type="entry name" value="Class II aaRS and biotin synthetases"/>
    <property type="match status" value="1"/>
</dbReference>
<dbReference type="GO" id="GO:0004826">
    <property type="term" value="F:phenylalanine-tRNA ligase activity"/>
    <property type="evidence" value="ECO:0007669"/>
    <property type="project" value="UniProtKB-EC"/>
</dbReference>
<gene>
    <name evidence="12" type="primary">syfB</name>
    <name evidence="12" type="ORF">Kuma_144</name>
</gene>
<dbReference type="SMART" id="SM00874">
    <property type="entry name" value="B5"/>
    <property type="match status" value="1"/>
</dbReference>
<evidence type="ECO:0000256" key="2">
    <source>
        <dbReference type="ARBA" id="ARBA00012814"/>
    </source>
</evidence>
<evidence type="ECO:0000256" key="9">
    <source>
        <dbReference type="ARBA" id="ARBA00023146"/>
    </source>
</evidence>
<dbReference type="Pfam" id="PF17759">
    <property type="entry name" value="tRNA_synthFbeta"/>
    <property type="match status" value="1"/>
</dbReference>
<keyword evidence="9 12" id="KW-0030">Aminoacyl-tRNA synthetase</keyword>
<evidence type="ECO:0000313" key="12">
    <source>
        <dbReference type="EMBL" id="AOM67578.1"/>
    </source>
</evidence>
<evidence type="ECO:0000259" key="11">
    <source>
        <dbReference type="PROSITE" id="PS51483"/>
    </source>
</evidence>
<evidence type="ECO:0000256" key="4">
    <source>
        <dbReference type="ARBA" id="ARBA00022723"/>
    </source>
</evidence>
<proteinExistence type="predicted"/>
<dbReference type="InterPro" id="IPR005121">
    <property type="entry name" value="Fdx_antiC-bd"/>
</dbReference>
<dbReference type="InterPro" id="IPR045060">
    <property type="entry name" value="Phe-tRNA-ligase_IIc_bsu"/>
</dbReference>
<keyword evidence="4" id="KW-0479">Metal-binding</keyword>
<evidence type="ECO:0000256" key="8">
    <source>
        <dbReference type="ARBA" id="ARBA00022917"/>
    </source>
</evidence>
<dbReference type="PROSITE" id="PS51447">
    <property type="entry name" value="FDX_ACB"/>
    <property type="match status" value="1"/>
</dbReference>
<keyword evidence="5" id="KW-0547">Nucleotide-binding</keyword>
<dbReference type="Pfam" id="PF03483">
    <property type="entry name" value="B3_4"/>
    <property type="match status" value="1"/>
</dbReference>
<accession>A0A1C9CGQ6</accession>
<dbReference type="SUPFAM" id="SSF54991">
    <property type="entry name" value="Anticodon-binding domain of PheRS"/>
    <property type="match status" value="1"/>
</dbReference>
<dbReference type="GO" id="GO:0000287">
    <property type="term" value="F:magnesium ion binding"/>
    <property type="evidence" value="ECO:0007669"/>
    <property type="project" value="InterPro"/>
</dbReference>
<dbReference type="RefSeq" id="YP_009297844.1">
    <property type="nucleotide sequence ID" value="NC_031178.1"/>
</dbReference>
<dbReference type="SMART" id="SM00896">
    <property type="entry name" value="FDX-ACB"/>
    <property type="match status" value="1"/>
</dbReference>
<evidence type="ECO:0000256" key="6">
    <source>
        <dbReference type="ARBA" id="ARBA00022840"/>
    </source>
</evidence>
<name>A0A1C9CGQ6_9FLOR</name>
<dbReference type="InterPro" id="IPR005146">
    <property type="entry name" value="B3/B4_tRNA-bd"/>
</dbReference>
<dbReference type="InterPro" id="IPR009061">
    <property type="entry name" value="DNA-bd_dom_put_sf"/>
</dbReference>
<dbReference type="CDD" id="cd00769">
    <property type="entry name" value="PheRS_beta_core"/>
    <property type="match status" value="1"/>
</dbReference>
<dbReference type="InterPro" id="IPR020825">
    <property type="entry name" value="Phe-tRNA_synthase-like_B3/B4"/>
</dbReference>
<dbReference type="Pfam" id="PF03484">
    <property type="entry name" value="B5"/>
    <property type="match status" value="1"/>
</dbReference>
<evidence type="ECO:0000256" key="5">
    <source>
        <dbReference type="ARBA" id="ARBA00022741"/>
    </source>
</evidence>
<dbReference type="EC" id="6.1.1.20" evidence="2"/>
<dbReference type="GeneID" id="29056859"/>
<dbReference type="InterPro" id="IPR045864">
    <property type="entry name" value="aa-tRNA-synth_II/BPL/LPL"/>
</dbReference>
<feature type="domain" description="B5" evidence="11">
    <location>
        <begin position="292"/>
        <end position="379"/>
    </location>
</feature>
<evidence type="ECO:0000256" key="7">
    <source>
        <dbReference type="ARBA" id="ARBA00022842"/>
    </source>
</evidence>
<evidence type="ECO:0000256" key="1">
    <source>
        <dbReference type="ARBA" id="ARBA00001946"/>
    </source>
</evidence>
<dbReference type="Pfam" id="PF03147">
    <property type="entry name" value="FDX-ACB"/>
    <property type="match status" value="1"/>
</dbReference>
<comment type="cofactor">
    <cofactor evidence="1">
        <name>Mg(2+)</name>
        <dbReference type="ChEBI" id="CHEBI:18420"/>
    </cofactor>
</comment>
<keyword evidence="6" id="KW-0067">ATP-binding</keyword>
<dbReference type="Gene3D" id="3.50.40.10">
    <property type="entry name" value="Phenylalanyl-trna Synthetase, Chain B, domain 3"/>
    <property type="match status" value="1"/>
</dbReference>
<keyword evidence="8" id="KW-0648">Protein biosynthesis</keyword>
<protein>
    <recommendedName>
        <fullName evidence="2">phenylalanine--tRNA ligase</fullName>
        <ecNumber evidence="2">6.1.1.20</ecNumber>
    </recommendedName>
</protein>
<dbReference type="PANTHER" id="PTHR10947:SF0">
    <property type="entry name" value="PHENYLALANINE--TRNA LIGASE BETA SUBUNIT"/>
    <property type="match status" value="1"/>
</dbReference>
<feature type="domain" description="FDX-ACB" evidence="10">
    <location>
        <begin position="604"/>
        <end position="698"/>
    </location>
</feature>
<dbReference type="InterPro" id="IPR041616">
    <property type="entry name" value="PheRS_beta_core"/>
</dbReference>
<reference evidence="12" key="1">
    <citation type="journal article" date="2018" name="PLoS ONE">
        <title>Plastid genome analysis of three Nemaliophycidae red algal species suggests environmental adaptation for iron limited habitats.</title>
        <authorList>
            <person name="Cho C.H."/>
            <person name="Choi J.W."/>
            <person name="Lam D.W."/>
            <person name="Kim K.M."/>
            <person name="Yoon H.S."/>
        </authorList>
    </citation>
    <scope>NUCLEOTIDE SEQUENCE</scope>
</reference>
<dbReference type="GO" id="GO:0006432">
    <property type="term" value="P:phenylalanyl-tRNA aminoacylation"/>
    <property type="evidence" value="ECO:0007669"/>
    <property type="project" value="InterPro"/>
</dbReference>
<dbReference type="GO" id="GO:0009328">
    <property type="term" value="C:phenylalanine-tRNA ligase complex"/>
    <property type="evidence" value="ECO:0007669"/>
    <property type="project" value="TreeGrafter"/>
</dbReference>
<dbReference type="PANTHER" id="PTHR10947">
    <property type="entry name" value="PHENYLALANYL-TRNA SYNTHETASE BETA CHAIN AND LEUCINE-RICH REPEAT-CONTAINING PROTEIN 47"/>
    <property type="match status" value="1"/>
</dbReference>
<keyword evidence="3" id="KW-0436">Ligase</keyword>
<keyword evidence="12" id="KW-0934">Plastid</keyword>
<dbReference type="PROSITE" id="PS51483">
    <property type="entry name" value="B5"/>
    <property type="match status" value="1"/>
</dbReference>
<dbReference type="Gene3D" id="3.30.70.380">
    <property type="entry name" value="Ferrodoxin-fold anticodon-binding domain"/>
    <property type="match status" value="1"/>
</dbReference>
<dbReference type="SUPFAM" id="SSF56037">
    <property type="entry name" value="PheT/TilS domain"/>
    <property type="match status" value="1"/>
</dbReference>
<sequence>MNISWKWLNELIDLHQTTPEEIVSKLTLAGFEIENIIKKELNDDIVFDIKITANRQDTASVIGITREISTLLKKPIRRINNQKHYYIQHHIIDKQFIHCQSFLYSHFDNIQVQSSPRWLKSKLESYKITSINNVIDIISLIKLKWGQYLEVFDLSKISNNNAISIKTEYSKENQIFVTRNDKIVTLNKQNTHNSIIITNNNYPIALAGIDSSKSSNIDLNTSSLLLQASIFNKNTIRSISKELGLETENSLKQAKGISSFDILNAYSEAILLIEYLCKGTIQSVHYFTQPRIQYKPFIIREQYINKILGFVSAETNTSKAKTITKTNIIQTLHYLNCIVFEHFEYFEIYIPPYKSTNIKREIDIIEEIGRTYGFDKFTDYIPNYNKKGQIKKEKFKIDQIRNILRTIGLTESLHSSLVKSDKNYLKICNPLNEDYTHLRHNIINNLIYANLNNLNQGNEAIEIFEIGKVFAKSSSNYIENIHIGGLIGSKEYYRTIWSEKPQGLTWFQAKGDIDEIFEKLQIDIQWDKPHINHNLYKNNKLYFHPNRVASLYSKEKLIGIFGQLDLKISQAFNIPKYTYIFEFKLKNLLQLINKKVIYQFTNYSKYPYVVRDITISFISRIQVKNLLEYINNNINPFIESIVLFDYYKTQKEGKEVINLGLRVKYRSHTDTLTNHMTDTMNEELQQKIKQYLKTTCEL</sequence>
<dbReference type="EMBL" id="KX284725">
    <property type="protein sequence ID" value="AOM67578.1"/>
    <property type="molecule type" value="Genomic_DNA"/>
</dbReference>
<geneLocation type="plastid" evidence="12"/>
<dbReference type="Gene3D" id="3.30.930.10">
    <property type="entry name" value="Bira Bifunctional Protein, Domain 2"/>
    <property type="match status" value="1"/>
</dbReference>
<evidence type="ECO:0000259" key="10">
    <source>
        <dbReference type="PROSITE" id="PS51447"/>
    </source>
</evidence>
<dbReference type="SMART" id="SM00873">
    <property type="entry name" value="B3_4"/>
    <property type="match status" value="1"/>
</dbReference>
<dbReference type="InterPro" id="IPR005147">
    <property type="entry name" value="tRNA_synthase_B5-dom"/>
</dbReference>